<evidence type="ECO:0000256" key="2">
    <source>
        <dbReference type="ARBA" id="ARBA00023002"/>
    </source>
</evidence>
<protein>
    <submittedName>
        <fullName evidence="4">SDR family NAD(P)-dependent oxidoreductase</fullName>
    </submittedName>
</protein>
<evidence type="ECO:0000313" key="4">
    <source>
        <dbReference type="EMBL" id="RST86719.1"/>
    </source>
</evidence>
<reference evidence="4 5" key="1">
    <citation type="submission" date="2018-12" db="EMBL/GenBank/DDBJ databases">
        <title>Mesorhizobium carbonis sp. nov., isolated from coal mine water.</title>
        <authorList>
            <person name="Xin W."/>
            <person name="Xu Z."/>
            <person name="Xiang F."/>
            <person name="Zhang J."/>
            <person name="Xi L."/>
            <person name="Liu J."/>
        </authorList>
    </citation>
    <scope>NUCLEOTIDE SEQUENCE [LARGE SCALE GENOMIC DNA]</scope>
    <source>
        <strain evidence="4 5">B2.3</strain>
    </source>
</reference>
<dbReference type="InterPro" id="IPR051911">
    <property type="entry name" value="SDR_oxidoreductase"/>
</dbReference>
<evidence type="ECO:0000256" key="1">
    <source>
        <dbReference type="ARBA" id="ARBA00006484"/>
    </source>
</evidence>
<dbReference type="PRINTS" id="PR00081">
    <property type="entry name" value="GDHRDH"/>
</dbReference>
<keyword evidence="2" id="KW-0560">Oxidoreductase</keyword>
<dbReference type="InterPro" id="IPR002347">
    <property type="entry name" value="SDR_fam"/>
</dbReference>
<dbReference type="PANTHER" id="PTHR43976">
    <property type="entry name" value="SHORT CHAIN DEHYDROGENASE"/>
    <property type="match status" value="1"/>
</dbReference>
<dbReference type="Proteomes" id="UP000278398">
    <property type="component" value="Unassembled WGS sequence"/>
</dbReference>
<comment type="caution">
    <text evidence="4">The sequence shown here is derived from an EMBL/GenBank/DDBJ whole genome shotgun (WGS) entry which is preliminary data.</text>
</comment>
<name>A0A3R9YTI0_9HYPH</name>
<keyword evidence="5" id="KW-1185">Reference proteome</keyword>
<dbReference type="RefSeq" id="WP_126699484.1">
    <property type="nucleotide sequence ID" value="NZ_RWKW01000032.1"/>
</dbReference>
<dbReference type="AlphaFoldDB" id="A0A3R9YTI0"/>
<dbReference type="Pfam" id="PF00106">
    <property type="entry name" value="adh_short"/>
    <property type="match status" value="1"/>
</dbReference>
<gene>
    <name evidence="4" type="ORF">EJC49_09100</name>
</gene>
<evidence type="ECO:0000256" key="3">
    <source>
        <dbReference type="RuleBase" id="RU000363"/>
    </source>
</evidence>
<comment type="similarity">
    <text evidence="1 3">Belongs to the short-chain dehydrogenases/reductases (SDR) family.</text>
</comment>
<dbReference type="InterPro" id="IPR036291">
    <property type="entry name" value="NAD(P)-bd_dom_sf"/>
</dbReference>
<organism evidence="4 5">
    <name type="scientific">Aquibium carbonis</name>
    <dbReference type="NCBI Taxonomy" id="2495581"/>
    <lineage>
        <taxon>Bacteria</taxon>
        <taxon>Pseudomonadati</taxon>
        <taxon>Pseudomonadota</taxon>
        <taxon>Alphaproteobacteria</taxon>
        <taxon>Hyphomicrobiales</taxon>
        <taxon>Phyllobacteriaceae</taxon>
        <taxon>Aquibium</taxon>
    </lineage>
</organism>
<dbReference type="PANTHER" id="PTHR43976:SF16">
    <property type="entry name" value="SHORT-CHAIN DEHYDROGENASE_REDUCTASE FAMILY PROTEIN"/>
    <property type="match status" value="1"/>
</dbReference>
<sequence length="252" mass="26092">MTTVLITGCSTGFGRETAAHFLERGWSVVATMRDPSASTLPASDRLRVLPLDVTDADSIAAATAAAGAIDVLVNNAGVGWLNAVEGTPMATMRRVFETNLFATVAMMQAVLPGMRARRSGAIVNIGSSTTLKPMPLLSIYRASKAAVNALTESAALELAEFGIRARVVLPGAAPTTRFGDTARAEIAANGGFPDAYAGFVRQTMEGMQHHAASGAVTTAQDVAQAVFRAATDPDCPMVLPAGADAIAWSQGR</sequence>
<dbReference type="Gene3D" id="3.40.50.720">
    <property type="entry name" value="NAD(P)-binding Rossmann-like Domain"/>
    <property type="match status" value="1"/>
</dbReference>
<accession>A0A3R9YTI0</accession>
<dbReference type="OrthoDB" id="9793825at2"/>
<proteinExistence type="inferred from homology"/>
<evidence type="ECO:0000313" key="5">
    <source>
        <dbReference type="Proteomes" id="UP000278398"/>
    </source>
</evidence>
<dbReference type="GO" id="GO:0016491">
    <property type="term" value="F:oxidoreductase activity"/>
    <property type="evidence" value="ECO:0007669"/>
    <property type="project" value="UniProtKB-KW"/>
</dbReference>
<dbReference type="EMBL" id="RWKW01000032">
    <property type="protein sequence ID" value="RST86719.1"/>
    <property type="molecule type" value="Genomic_DNA"/>
</dbReference>
<dbReference type="SUPFAM" id="SSF51735">
    <property type="entry name" value="NAD(P)-binding Rossmann-fold domains"/>
    <property type="match status" value="1"/>
</dbReference>
<dbReference type="PRINTS" id="PR00080">
    <property type="entry name" value="SDRFAMILY"/>
</dbReference>